<name>A0ABP0NSN6_9DINO</name>
<dbReference type="Proteomes" id="UP001642484">
    <property type="component" value="Unassembled WGS sequence"/>
</dbReference>
<comment type="caution">
    <text evidence="1">The sequence shown here is derived from an EMBL/GenBank/DDBJ whole genome shotgun (WGS) entry which is preliminary data.</text>
</comment>
<accession>A0ABP0NSN6</accession>
<keyword evidence="2" id="KW-1185">Reference proteome</keyword>
<protein>
    <submittedName>
        <fullName evidence="1">Uncharacterized protein</fullName>
    </submittedName>
</protein>
<gene>
    <name evidence="1" type="ORF">CCMP2556_LOCUS32832</name>
</gene>
<evidence type="ECO:0000313" key="1">
    <source>
        <dbReference type="EMBL" id="CAK9066808.1"/>
    </source>
</evidence>
<sequence>MAGASRSLWLQETSLKLDSYCWREHTLAKPIQYSIPTRKWQHYRPLRERRKTWDFAPLIPGDPQTYQYTEEESYLEMYASSLFCITKKKGGWDCLRHYEILLAGCMPYFLDIDLMPSRSMVNFPKLLIQALMRLPGVPPESDVVEAMSNGTGSRLTLDHGRFDRALFERLRKKVLHYVEEFMLSSQRALELRITTPRVFVHSTCTAAKPVDYLRELLVIGLLELGLEIYVNCDMSYIFADFDVASQAETWKTSYGRGFLYERALETSAQQRLTFWRTGDPVPSEPLTYVKTTYNNKPIPQEDLVSRGVDLVVDGNDIWAPHHPPPSSALQRWFLREGTSCHEFQRPAQQVLAMLDSGDLWNCDHAPGSHLCPNLHEAASLWYEGLRVLPALRAWRGYRNEEAHQRLVGDAWDYMHTVPFHPEFVQKYVTIATNSRQFMDAYRSIILRTERRAEFNQWAGPQILQDAADPLKLLADCGRQLRKVLVQHPCACGHSRGSVLAVLHLLSGETNEGVELSQIHGLLLYGFECASQIVGEKFEQELLKLREDDHPNAADAPWPALTLARQRLAEVLFPTAANSSLEFLSVTTMSALAGDAATSQSQLLEAWSNIQRVLRSLEMEDYELKGFLQELFIAQDVALPWADLSRRLRRRRRGLLGQLASLGT</sequence>
<organism evidence="1 2">
    <name type="scientific">Durusdinium trenchii</name>
    <dbReference type="NCBI Taxonomy" id="1381693"/>
    <lineage>
        <taxon>Eukaryota</taxon>
        <taxon>Sar</taxon>
        <taxon>Alveolata</taxon>
        <taxon>Dinophyceae</taxon>
        <taxon>Suessiales</taxon>
        <taxon>Symbiodiniaceae</taxon>
        <taxon>Durusdinium</taxon>
    </lineage>
</organism>
<dbReference type="EMBL" id="CAXAMN010022140">
    <property type="protein sequence ID" value="CAK9066808.1"/>
    <property type="molecule type" value="Genomic_DNA"/>
</dbReference>
<reference evidence="1 2" key="1">
    <citation type="submission" date="2024-02" db="EMBL/GenBank/DDBJ databases">
        <authorList>
            <person name="Chen Y."/>
            <person name="Shah S."/>
            <person name="Dougan E. K."/>
            <person name="Thang M."/>
            <person name="Chan C."/>
        </authorList>
    </citation>
    <scope>NUCLEOTIDE SEQUENCE [LARGE SCALE GENOMIC DNA]</scope>
</reference>
<evidence type="ECO:0000313" key="2">
    <source>
        <dbReference type="Proteomes" id="UP001642484"/>
    </source>
</evidence>
<proteinExistence type="predicted"/>